<accession>A0ABQ8JMU8</accession>
<comment type="subcellular location">
    <subcellularLocation>
        <location evidence="1">Membrane</location>
        <topology evidence="1">Single-pass membrane protein</topology>
    </subcellularLocation>
</comment>
<feature type="compositionally biased region" description="Low complexity" evidence="6">
    <location>
        <begin position="117"/>
        <end position="131"/>
    </location>
</feature>
<evidence type="ECO:0000256" key="6">
    <source>
        <dbReference type="SAM" id="MobiDB-lite"/>
    </source>
</evidence>
<dbReference type="Pfam" id="PF06783">
    <property type="entry name" value="UPF0239"/>
    <property type="match status" value="1"/>
</dbReference>
<dbReference type="EMBL" id="NJHN03000031">
    <property type="protein sequence ID" value="KAH9423738.1"/>
    <property type="molecule type" value="Genomic_DNA"/>
</dbReference>
<reference evidence="8 9" key="2">
    <citation type="journal article" date="2022" name="Mol. Biol. Evol.">
        <title>Comparative Genomics Reveals Insights into the Divergent Evolution of Astigmatic Mites and Household Pest Adaptations.</title>
        <authorList>
            <person name="Xiong Q."/>
            <person name="Wan A.T."/>
            <person name="Liu X."/>
            <person name="Fung C.S."/>
            <person name="Xiao X."/>
            <person name="Malainual N."/>
            <person name="Hou J."/>
            <person name="Wang L."/>
            <person name="Wang M."/>
            <person name="Yang K.Y."/>
            <person name="Cui Y."/>
            <person name="Leung E.L."/>
            <person name="Nong W."/>
            <person name="Shin S.K."/>
            <person name="Au S.W."/>
            <person name="Jeong K.Y."/>
            <person name="Chew F.T."/>
            <person name="Hui J.H."/>
            <person name="Leung T.F."/>
            <person name="Tungtrongchitr A."/>
            <person name="Zhong N."/>
            <person name="Liu Z."/>
            <person name="Tsui S.K."/>
        </authorList>
    </citation>
    <scope>NUCLEOTIDE SEQUENCE [LARGE SCALE GENOMIC DNA]</scope>
    <source>
        <strain evidence="8">Derp</strain>
    </source>
</reference>
<evidence type="ECO:0000256" key="3">
    <source>
        <dbReference type="ARBA" id="ARBA00022692"/>
    </source>
</evidence>
<keyword evidence="4 7" id="KW-1133">Transmembrane helix</keyword>
<protein>
    <submittedName>
        <fullName evidence="8">Uncharacterized protein</fullName>
    </submittedName>
</protein>
<dbReference type="InterPro" id="IPR009621">
    <property type="entry name" value="UPF0239"/>
</dbReference>
<proteinExistence type="inferred from homology"/>
<keyword evidence="5 7" id="KW-0472">Membrane</keyword>
<dbReference type="PANTHER" id="PTHR14409">
    <property type="entry name" value="MANNOSIDASE, BETA A, LYSOSOMAL-LIKE, MANBAL PROTEIN"/>
    <property type="match status" value="1"/>
</dbReference>
<comment type="similarity">
    <text evidence="2">Belongs to the UPF0239 family.</text>
</comment>
<evidence type="ECO:0000313" key="9">
    <source>
        <dbReference type="Proteomes" id="UP000887458"/>
    </source>
</evidence>
<evidence type="ECO:0000256" key="1">
    <source>
        <dbReference type="ARBA" id="ARBA00004167"/>
    </source>
</evidence>
<sequence length="140" mass="16304">MFGELDWQTIVEQFVHIGLIFGAIFQLICIGAAIFLPCKSELESNNQESNNNESSNHRSTKTFQTRTNERFLDESDDQQDHYNNDDQDLNVGKIYGNRHGHVHQRQHHHHHIDDNRSSSSSSRGTSSSWNNKNKEKKKRR</sequence>
<keyword evidence="9" id="KW-1185">Reference proteome</keyword>
<comment type="caution">
    <text evidence="8">The sequence shown here is derived from an EMBL/GenBank/DDBJ whole genome shotgun (WGS) entry which is preliminary data.</text>
</comment>
<feature type="compositionally biased region" description="Basic residues" evidence="6">
    <location>
        <begin position="96"/>
        <end position="110"/>
    </location>
</feature>
<name>A0ABQ8JMU8_DERPT</name>
<evidence type="ECO:0000256" key="2">
    <source>
        <dbReference type="ARBA" id="ARBA00006839"/>
    </source>
</evidence>
<feature type="compositionally biased region" description="Basic and acidic residues" evidence="6">
    <location>
        <begin position="67"/>
        <end position="84"/>
    </location>
</feature>
<gene>
    <name evidence="8" type="ORF">DERP_005319</name>
</gene>
<dbReference type="PANTHER" id="PTHR14409:SF0">
    <property type="entry name" value="PROTEIN MANBAL"/>
    <property type="match status" value="1"/>
</dbReference>
<feature type="compositionally biased region" description="Low complexity" evidence="6">
    <location>
        <begin position="44"/>
        <end position="54"/>
    </location>
</feature>
<feature type="transmembrane region" description="Helical" evidence="7">
    <location>
        <begin position="14"/>
        <end position="36"/>
    </location>
</feature>
<evidence type="ECO:0000256" key="7">
    <source>
        <dbReference type="SAM" id="Phobius"/>
    </source>
</evidence>
<feature type="region of interest" description="Disordered" evidence="6">
    <location>
        <begin position="44"/>
        <end position="140"/>
    </location>
</feature>
<reference evidence="8 9" key="1">
    <citation type="journal article" date="2018" name="J. Allergy Clin. Immunol.">
        <title>High-quality assembly of Dermatophagoides pteronyssinus genome and transcriptome reveals a wide range of novel allergens.</title>
        <authorList>
            <person name="Liu X.Y."/>
            <person name="Yang K.Y."/>
            <person name="Wang M.Q."/>
            <person name="Kwok J.S."/>
            <person name="Zeng X."/>
            <person name="Yang Z."/>
            <person name="Xiao X.J."/>
            <person name="Lau C.P."/>
            <person name="Li Y."/>
            <person name="Huang Z.M."/>
            <person name="Ba J.G."/>
            <person name="Yim A.K."/>
            <person name="Ouyang C.Y."/>
            <person name="Ngai S.M."/>
            <person name="Chan T.F."/>
            <person name="Leung E.L."/>
            <person name="Liu L."/>
            <person name="Liu Z.G."/>
            <person name="Tsui S.K."/>
        </authorList>
    </citation>
    <scope>NUCLEOTIDE SEQUENCE [LARGE SCALE GENOMIC DNA]</scope>
    <source>
        <strain evidence="8">Derp</strain>
    </source>
</reference>
<organism evidence="8 9">
    <name type="scientific">Dermatophagoides pteronyssinus</name>
    <name type="common">European house dust mite</name>
    <dbReference type="NCBI Taxonomy" id="6956"/>
    <lineage>
        <taxon>Eukaryota</taxon>
        <taxon>Metazoa</taxon>
        <taxon>Ecdysozoa</taxon>
        <taxon>Arthropoda</taxon>
        <taxon>Chelicerata</taxon>
        <taxon>Arachnida</taxon>
        <taxon>Acari</taxon>
        <taxon>Acariformes</taxon>
        <taxon>Sarcoptiformes</taxon>
        <taxon>Astigmata</taxon>
        <taxon>Psoroptidia</taxon>
        <taxon>Analgoidea</taxon>
        <taxon>Pyroglyphidae</taxon>
        <taxon>Dermatophagoidinae</taxon>
        <taxon>Dermatophagoides</taxon>
    </lineage>
</organism>
<dbReference type="Proteomes" id="UP000887458">
    <property type="component" value="Unassembled WGS sequence"/>
</dbReference>
<keyword evidence="3 7" id="KW-0812">Transmembrane</keyword>
<evidence type="ECO:0000256" key="4">
    <source>
        <dbReference type="ARBA" id="ARBA00022989"/>
    </source>
</evidence>
<evidence type="ECO:0000256" key="5">
    <source>
        <dbReference type="ARBA" id="ARBA00023136"/>
    </source>
</evidence>
<evidence type="ECO:0000313" key="8">
    <source>
        <dbReference type="EMBL" id="KAH9423738.1"/>
    </source>
</evidence>